<dbReference type="Gene3D" id="2.40.160.210">
    <property type="entry name" value="Acyl-CoA thioesterase, double hotdog domain"/>
    <property type="match status" value="1"/>
</dbReference>
<name>A0A975JXW0_9MYCO</name>
<dbReference type="Proteomes" id="UP000682202">
    <property type="component" value="Chromosome"/>
</dbReference>
<organism evidence="3 4">
    <name type="scientific">Mycobacterium spongiae</name>
    <dbReference type="NCBI Taxonomy" id="886343"/>
    <lineage>
        <taxon>Bacteria</taxon>
        <taxon>Bacillati</taxon>
        <taxon>Actinomycetota</taxon>
        <taxon>Actinomycetes</taxon>
        <taxon>Mycobacteriales</taxon>
        <taxon>Mycobacteriaceae</taxon>
        <taxon>Mycobacterium</taxon>
    </lineage>
</organism>
<dbReference type="AlphaFoldDB" id="A0A975JXW0"/>
<evidence type="ECO:0000313" key="3">
    <source>
        <dbReference type="EMBL" id="QUR67731.1"/>
    </source>
</evidence>
<gene>
    <name evidence="3" type="ORF">F6B93_12025</name>
</gene>
<dbReference type="Pfam" id="PF13622">
    <property type="entry name" value="4HBT_3"/>
    <property type="match status" value="1"/>
</dbReference>
<protein>
    <recommendedName>
        <fullName evidence="2">Acyl-CoA thioesterase-like N-terminal HotDog domain-containing protein</fullName>
    </recommendedName>
</protein>
<dbReference type="InterPro" id="IPR029069">
    <property type="entry name" value="HotDog_dom_sf"/>
</dbReference>
<proteinExistence type="predicted"/>
<reference evidence="3" key="1">
    <citation type="submission" date="2019-12" db="EMBL/GenBank/DDBJ databases">
        <title>Mycobacterium spongiae sp. nov.</title>
        <authorList>
            <person name="Stinear T."/>
        </authorList>
    </citation>
    <scope>NUCLEOTIDE SEQUENCE</scope>
    <source>
        <strain evidence="3">FSD4b-SM</strain>
    </source>
</reference>
<evidence type="ECO:0000313" key="4">
    <source>
        <dbReference type="Proteomes" id="UP000682202"/>
    </source>
</evidence>
<dbReference type="KEGG" id="mspg:F6B93_12025"/>
<dbReference type="InterPro" id="IPR049449">
    <property type="entry name" value="TesB_ACOT8-like_N"/>
</dbReference>
<feature type="region of interest" description="Disordered" evidence="1">
    <location>
        <begin position="304"/>
        <end position="323"/>
    </location>
</feature>
<feature type="domain" description="Acyl-CoA thioesterase-like N-terminal HotDog" evidence="2">
    <location>
        <begin position="74"/>
        <end position="148"/>
    </location>
</feature>
<accession>A0A975JXW0</accession>
<evidence type="ECO:0000256" key="1">
    <source>
        <dbReference type="SAM" id="MobiDB-lite"/>
    </source>
</evidence>
<dbReference type="InterPro" id="IPR042171">
    <property type="entry name" value="Acyl-CoA_hotdog"/>
</dbReference>
<dbReference type="SUPFAM" id="SSF54637">
    <property type="entry name" value="Thioesterase/thiol ester dehydrase-isomerase"/>
    <property type="match status" value="1"/>
</dbReference>
<evidence type="ECO:0000259" key="2">
    <source>
        <dbReference type="Pfam" id="PF13622"/>
    </source>
</evidence>
<keyword evidence="4" id="KW-1185">Reference proteome</keyword>
<sequence length="323" mass="33479">MPTICSLSWQVSALVPRPCTGCWCRDAQSRYEFPAHRRVPTVTVPAATVDTLLGCRPDDDGLRFEFGRHLHGAFGGAFGGGVAAAAIRAARTVAPDRLPASLDVRFLRGLGAGSAHARPTVLRAGRSLTTVSVDIADAAGRPAARATVGLTDAAALYTLDRPTATDMPPLVGYDAGTDWRAPGDVEIPILATLHPRTVGSGPSWIATGLALPWNGAEASAEAICLAADMCVGPPVAAACADRWIPHPNPDLSLRFVGEVTGCELAAVGRLERICGGLAVVGIAVWAADEIVGVGVSSSMLQARSAHLPTGSTETDPNRRTGDR</sequence>
<dbReference type="EMBL" id="CP046600">
    <property type="protein sequence ID" value="QUR67731.1"/>
    <property type="molecule type" value="Genomic_DNA"/>
</dbReference>